<keyword evidence="2" id="KW-0378">Hydrolase</keyword>
<dbReference type="InterPro" id="IPR011837">
    <property type="entry name" value="Glycogen_debranch_GlgX"/>
</dbReference>
<dbReference type="PANTHER" id="PTHR43002">
    <property type="entry name" value="GLYCOGEN DEBRANCHING ENZYME"/>
    <property type="match status" value="1"/>
</dbReference>
<dbReference type="Pfam" id="PF00128">
    <property type="entry name" value="Alpha-amylase"/>
    <property type="match status" value="1"/>
</dbReference>
<protein>
    <submittedName>
        <fullName evidence="6">Glycogen debranching protein GlgX</fullName>
    </submittedName>
</protein>
<evidence type="ECO:0000256" key="1">
    <source>
        <dbReference type="ARBA" id="ARBA00008061"/>
    </source>
</evidence>
<dbReference type="Pfam" id="PF02922">
    <property type="entry name" value="CBM_48"/>
    <property type="match status" value="1"/>
</dbReference>
<sequence length="723" mass="79894">MQTWPGRAYPLGATFDGTGTNFALHSGVAERVELCLVADDGTETRVDVTEVDAHVWHVYLPGVGPGTRYGYRVHGPYDPARGHRCNPAKLLLDPYAKAMDGDVDGDESLFSYPLDRPADATARGASPTTTDSAGHTMTSVVVNPFFDWGHDRPPATDYHDSVIYEAHVRGMTMRHPDVPPELRGTYAALAQPAIVDHLASLGVTAVELMPVHQFVTDPSLRAKGLTNYWGYNTMGYFAPHNGYAGYGTRGEQVMEFKAMVKALHEAGIEVLLDVVYNHTAEGNHLGPTLGFRGIDNAAYYRLVDDDQAHYFDTTGTGNSLLMHSSAVLQLIMDSLRYWVEEMHVDGFRFDLAATLARQFHEVDRLSAFFDIVHQDPVVSQVKLIAEPWDLGAGGYQVGGFPPLWTEWNGQYRDTVRDFWRGEPATLPELASRLTGSSDLYEHTGRRPVASINFVTAHDGFTLHDLVSYNSKHNGANGEGGADGESHNRSWNCGAEGPTDDPAVNRTRARQRRNFLVTLLLSQGVPMLSHGDELGRTQQGNNNTYCQDNELTWMDWENADEELLDFARRTVRLRRDHPVLRRRRFFEGTRTGDLADIEWLDLTGDRMDDTDWHTSYARTVTVFLNGDAITETDGRGEPIVDDSFLLLLNAHSERLDFTLPPEGYGATWTVVLDTDDNAAPGTGFDAGATLPVTGRSVVVLTRPPFREDARNAGAASTRPSGPAD</sequence>
<dbReference type="CDD" id="cd11326">
    <property type="entry name" value="AmyAc_Glg_debranch"/>
    <property type="match status" value="1"/>
</dbReference>
<dbReference type="SUPFAM" id="SSF81296">
    <property type="entry name" value="E set domains"/>
    <property type="match status" value="1"/>
</dbReference>
<feature type="region of interest" description="Disordered" evidence="4">
    <location>
        <begin position="473"/>
        <end position="503"/>
    </location>
</feature>
<evidence type="ECO:0000313" key="6">
    <source>
        <dbReference type="EMBL" id="MBO0610630.1"/>
    </source>
</evidence>
<dbReference type="InterPro" id="IPR013783">
    <property type="entry name" value="Ig-like_fold"/>
</dbReference>
<dbReference type="Gene3D" id="3.20.20.80">
    <property type="entry name" value="Glycosidases"/>
    <property type="match status" value="1"/>
</dbReference>
<dbReference type="NCBIfam" id="TIGR02100">
    <property type="entry name" value="glgX_debranch"/>
    <property type="match status" value="1"/>
</dbReference>
<dbReference type="SUPFAM" id="SSF51011">
    <property type="entry name" value="Glycosyl hydrolase domain"/>
    <property type="match status" value="1"/>
</dbReference>
<evidence type="ECO:0000259" key="5">
    <source>
        <dbReference type="SMART" id="SM00642"/>
    </source>
</evidence>
<dbReference type="Gene3D" id="2.60.40.1180">
    <property type="entry name" value="Golgi alpha-mannosidase II"/>
    <property type="match status" value="1"/>
</dbReference>
<organism evidence="6 7">
    <name type="scientific">Myceligenerans salitolerans</name>
    <dbReference type="NCBI Taxonomy" id="1230528"/>
    <lineage>
        <taxon>Bacteria</taxon>
        <taxon>Bacillati</taxon>
        <taxon>Actinomycetota</taxon>
        <taxon>Actinomycetes</taxon>
        <taxon>Micrococcales</taxon>
        <taxon>Promicromonosporaceae</taxon>
        <taxon>Myceligenerans</taxon>
    </lineage>
</organism>
<dbReference type="InterPro" id="IPR013780">
    <property type="entry name" value="Glyco_hydro_b"/>
</dbReference>
<dbReference type="RefSeq" id="WP_207276550.1">
    <property type="nucleotide sequence ID" value="NZ_JAFMPK010000047.1"/>
</dbReference>
<dbReference type="SUPFAM" id="SSF51445">
    <property type="entry name" value="(Trans)glycosidases"/>
    <property type="match status" value="1"/>
</dbReference>
<dbReference type="InterPro" id="IPR017853">
    <property type="entry name" value="GH"/>
</dbReference>
<keyword evidence="7" id="KW-1185">Reference proteome</keyword>
<proteinExistence type="inferred from homology"/>
<reference evidence="7" key="1">
    <citation type="submission" date="2023-07" db="EMBL/GenBank/DDBJ databases">
        <title>Myceligenerans salitolerans sp. nov., a halotolerant actinomycete isolated from a salt lake in Xinjiang, China.</title>
        <authorList>
            <person name="Guan T."/>
        </authorList>
    </citation>
    <scope>NUCLEOTIDE SEQUENCE [LARGE SCALE GENOMIC DNA]</scope>
    <source>
        <strain evidence="7">XHU 5031</strain>
    </source>
</reference>
<evidence type="ECO:0000256" key="2">
    <source>
        <dbReference type="ARBA" id="ARBA00022801"/>
    </source>
</evidence>
<dbReference type="Proteomes" id="UP000664617">
    <property type="component" value="Unassembled WGS sequence"/>
</dbReference>
<accession>A0ABS3IC66</accession>
<dbReference type="EMBL" id="JAFMPK010000047">
    <property type="protein sequence ID" value="MBO0610630.1"/>
    <property type="molecule type" value="Genomic_DNA"/>
</dbReference>
<evidence type="ECO:0000256" key="4">
    <source>
        <dbReference type="SAM" id="MobiDB-lite"/>
    </source>
</evidence>
<evidence type="ECO:0000313" key="7">
    <source>
        <dbReference type="Proteomes" id="UP000664617"/>
    </source>
</evidence>
<dbReference type="CDD" id="cd02856">
    <property type="entry name" value="E_set_GDE_Isoamylase_N"/>
    <property type="match status" value="1"/>
</dbReference>
<dbReference type="InterPro" id="IPR044505">
    <property type="entry name" value="GlgX_Isoamylase_N_E_set"/>
</dbReference>
<dbReference type="InterPro" id="IPR006047">
    <property type="entry name" value="GH13_cat_dom"/>
</dbReference>
<feature type="region of interest" description="Disordered" evidence="4">
    <location>
        <begin position="703"/>
        <end position="723"/>
    </location>
</feature>
<evidence type="ECO:0000256" key="3">
    <source>
        <dbReference type="ARBA" id="ARBA00023295"/>
    </source>
</evidence>
<feature type="domain" description="Glycosyl hydrolase family 13 catalytic" evidence="5">
    <location>
        <begin position="165"/>
        <end position="573"/>
    </location>
</feature>
<gene>
    <name evidence="6" type="primary">glgX</name>
    <name evidence="6" type="ORF">J0911_16520</name>
</gene>
<dbReference type="InterPro" id="IPR004193">
    <property type="entry name" value="Glyco_hydro_13_N"/>
</dbReference>
<comment type="similarity">
    <text evidence="1">Belongs to the glycosyl hydrolase 13 family.</text>
</comment>
<dbReference type="Gene3D" id="2.60.40.10">
    <property type="entry name" value="Immunoglobulins"/>
    <property type="match status" value="1"/>
</dbReference>
<dbReference type="InterPro" id="IPR014756">
    <property type="entry name" value="Ig_E-set"/>
</dbReference>
<name>A0ABS3IC66_9MICO</name>
<comment type="caution">
    <text evidence="6">The sequence shown here is derived from an EMBL/GenBank/DDBJ whole genome shotgun (WGS) entry which is preliminary data.</text>
</comment>
<keyword evidence="3" id="KW-0326">Glycosidase</keyword>
<dbReference type="SMART" id="SM00642">
    <property type="entry name" value="Aamy"/>
    <property type="match status" value="1"/>
</dbReference>